<protein>
    <submittedName>
        <fullName evidence="1">Uncharacterized protein</fullName>
    </submittedName>
</protein>
<dbReference type="Gene3D" id="2.115.10.20">
    <property type="entry name" value="Glycosyl hydrolase domain, family 43"/>
    <property type="match status" value="1"/>
</dbReference>
<name>A0ABR0M6R7_9PEZI</name>
<dbReference type="InterPro" id="IPR023296">
    <property type="entry name" value="Glyco_hydro_beta-prop_sf"/>
</dbReference>
<feature type="non-terminal residue" evidence="1">
    <location>
        <position position="1"/>
    </location>
</feature>
<dbReference type="EMBL" id="JAVRRA010001018">
    <property type="protein sequence ID" value="KAK5282260.1"/>
    <property type="molecule type" value="Genomic_DNA"/>
</dbReference>
<comment type="caution">
    <text evidence="1">The sequence shown here is derived from an EMBL/GenBank/DDBJ whole genome shotgun (WGS) entry which is preliminary data.</text>
</comment>
<accession>A0ABR0M6R7</accession>
<gene>
    <name evidence="1" type="ORF">LTR16_005887</name>
</gene>
<evidence type="ECO:0000313" key="2">
    <source>
        <dbReference type="Proteomes" id="UP001357485"/>
    </source>
</evidence>
<keyword evidence="2" id="KW-1185">Reference proteome</keyword>
<proteinExistence type="predicted"/>
<organism evidence="1 2">
    <name type="scientific">Cryomyces antarcticus</name>
    <dbReference type="NCBI Taxonomy" id="329879"/>
    <lineage>
        <taxon>Eukaryota</taxon>
        <taxon>Fungi</taxon>
        <taxon>Dikarya</taxon>
        <taxon>Ascomycota</taxon>
        <taxon>Pezizomycotina</taxon>
        <taxon>Dothideomycetes</taxon>
        <taxon>Dothideomycetes incertae sedis</taxon>
        <taxon>Cryomyces</taxon>
    </lineage>
</organism>
<sequence>RMEGDGVTPRGPAVQILDRISEDGPLVEAPQLVRSAEGVYFLFFSSGCTRAPSYDMKYATAMKITGPFTRAESELLQTGDWDLQAPGSVGVRWDYVAERYVMAFHARVNVTGGAGVRAMFTTGLQFNGTQVTIVR</sequence>
<evidence type="ECO:0000313" key="1">
    <source>
        <dbReference type="EMBL" id="KAK5282260.1"/>
    </source>
</evidence>
<dbReference type="SUPFAM" id="SSF75005">
    <property type="entry name" value="Arabinanase/levansucrase/invertase"/>
    <property type="match status" value="1"/>
</dbReference>
<dbReference type="Proteomes" id="UP001357485">
    <property type="component" value="Unassembled WGS sequence"/>
</dbReference>
<reference evidence="1 2" key="1">
    <citation type="submission" date="2023-08" db="EMBL/GenBank/DDBJ databases">
        <title>Black Yeasts Isolated from many extreme environments.</title>
        <authorList>
            <person name="Coleine C."/>
            <person name="Stajich J.E."/>
            <person name="Selbmann L."/>
        </authorList>
    </citation>
    <scope>NUCLEOTIDE SEQUENCE [LARGE SCALE GENOMIC DNA]</scope>
    <source>
        <strain evidence="1 2">CCFEE 536</strain>
    </source>
</reference>